<keyword evidence="2" id="KW-1185">Reference proteome</keyword>
<accession>A0A2I2KS06</accession>
<reference evidence="1 2" key="1">
    <citation type="submission" date="2017-06" db="EMBL/GenBank/DDBJ databases">
        <authorList>
            <person name="Kim H.J."/>
            <person name="Triplett B.A."/>
        </authorList>
    </citation>
    <scope>NUCLEOTIDE SEQUENCE [LARGE SCALE GENOMIC DNA]</scope>
    <source>
        <strain evidence="1">FRACA_ARgP5</strain>
    </source>
</reference>
<proteinExistence type="predicted"/>
<gene>
    <name evidence="1" type="ORF">FRACA_250026</name>
</gene>
<evidence type="ECO:0000313" key="2">
    <source>
        <dbReference type="Proteomes" id="UP000234331"/>
    </source>
</evidence>
<dbReference type="AlphaFoldDB" id="A0A2I2KS06"/>
<protein>
    <submittedName>
        <fullName evidence="1">Uncharacterized protein</fullName>
    </submittedName>
</protein>
<evidence type="ECO:0000313" key="1">
    <source>
        <dbReference type="EMBL" id="SNQ48451.1"/>
    </source>
</evidence>
<dbReference type="Proteomes" id="UP000234331">
    <property type="component" value="Unassembled WGS sequence"/>
</dbReference>
<sequence>MLDAPDPRLGLAGAGPAGPDRLVWTFELAERVVKTCSLS</sequence>
<organism evidence="1 2">
    <name type="scientific">Frankia canadensis</name>
    <dbReference type="NCBI Taxonomy" id="1836972"/>
    <lineage>
        <taxon>Bacteria</taxon>
        <taxon>Bacillati</taxon>
        <taxon>Actinomycetota</taxon>
        <taxon>Actinomycetes</taxon>
        <taxon>Frankiales</taxon>
        <taxon>Frankiaceae</taxon>
        <taxon>Frankia</taxon>
    </lineage>
</organism>
<name>A0A2I2KS06_9ACTN</name>
<dbReference type="EMBL" id="FZMO01000168">
    <property type="protein sequence ID" value="SNQ48451.1"/>
    <property type="molecule type" value="Genomic_DNA"/>
</dbReference>